<dbReference type="Gene3D" id="3.90.550.10">
    <property type="entry name" value="Spore Coat Polysaccharide Biosynthesis Protein SpsA, Chain A"/>
    <property type="match status" value="1"/>
</dbReference>
<dbReference type="EMBL" id="MSDQ01000055">
    <property type="protein sequence ID" value="OLO09867.1"/>
    <property type="molecule type" value="Genomic_DNA"/>
</dbReference>
<reference evidence="3 4" key="1">
    <citation type="submission" date="2016-12" db="EMBL/GenBank/DDBJ databases">
        <title>Draft genome sequences of strains Salinicola socius SMB35, Salinicola sp. MH3R3-1 and Chromohalobacter sp. SMB17 from the Verkhnekamsk potash mining region of Russia.</title>
        <authorList>
            <person name="Mavrodi D.V."/>
            <person name="Olsson B.E."/>
            <person name="Korsakova E.S."/>
            <person name="Pyankova A."/>
            <person name="Mavrodi O.V."/>
            <person name="Plotnikova E.G."/>
        </authorList>
    </citation>
    <scope>NUCLEOTIDE SEQUENCE [LARGE SCALE GENOMIC DNA]</scope>
    <source>
        <strain evidence="3 4">SMB17</strain>
    </source>
</reference>
<accession>A0A1Q8T878</accession>
<dbReference type="PANTHER" id="PTHR22572">
    <property type="entry name" value="SUGAR-1-PHOSPHATE GUANYL TRANSFERASE"/>
    <property type="match status" value="1"/>
</dbReference>
<gene>
    <name evidence="3" type="ORF">BTW10_17645</name>
</gene>
<proteinExistence type="predicted"/>
<organism evidence="3 4">
    <name type="scientific">Chromohalobacter japonicus</name>
    <dbReference type="NCBI Taxonomy" id="223900"/>
    <lineage>
        <taxon>Bacteria</taxon>
        <taxon>Pseudomonadati</taxon>
        <taxon>Pseudomonadota</taxon>
        <taxon>Gammaproteobacteria</taxon>
        <taxon>Oceanospirillales</taxon>
        <taxon>Halomonadaceae</taxon>
        <taxon>Chromohalobacter</taxon>
    </lineage>
</organism>
<dbReference type="RefSeq" id="WP_075370536.1">
    <property type="nucleotide sequence ID" value="NZ_MSDQ01000055.1"/>
</dbReference>
<feature type="domain" description="CBS" evidence="2">
    <location>
        <begin position="1"/>
        <end position="58"/>
    </location>
</feature>
<dbReference type="SUPFAM" id="SSF53448">
    <property type="entry name" value="Nucleotide-diphospho-sugar transferases"/>
    <property type="match status" value="1"/>
</dbReference>
<dbReference type="InterPro" id="IPR005835">
    <property type="entry name" value="NTP_transferase_dom"/>
</dbReference>
<dbReference type="Gene3D" id="3.10.580.10">
    <property type="entry name" value="CBS-domain"/>
    <property type="match status" value="1"/>
</dbReference>
<evidence type="ECO:0000259" key="2">
    <source>
        <dbReference type="PROSITE" id="PS51371"/>
    </source>
</evidence>
<dbReference type="Proteomes" id="UP000186806">
    <property type="component" value="Unassembled WGS sequence"/>
</dbReference>
<dbReference type="SMART" id="SM00116">
    <property type="entry name" value="CBS"/>
    <property type="match status" value="2"/>
</dbReference>
<dbReference type="InterPro" id="IPR046342">
    <property type="entry name" value="CBS_dom_sf"/>
</dbReference>
<dbReference type="AlphaFoldDB" id="A0A1Q8T878"/>
<evidence type="ECO:0000313" key="4">
    <source>
        <dbReference type="Proteomes" id="UP000186806"/>
    </source>
</evidence>
<protein>
    <submittedName>
        <fullName evidence="3">Alcohol dehydrogenase</fullName>
    </submittedName>
</protein>
<keyword evidence="1" id="KW-0129">CBS domain</keyword>
<sequence length="351" mass="39346">MKPWHNALANTDASLEKAIEILDQAALRIALIVDSAGKLQGTLTDGDVRRALLKHLPLETPVCQVMNSNPKTAEQGWTNSRILALMEQHEVLQLPLVDQSGKVVGLVNLHDLLNKHRYDNPVFLMAGGFGTRLRPLTNNCPKPMLKVGDKPILEQILLNFVNAGFHRFYISTHYMPEVIRNYFGNGEKWGVTIQYVHEIEPLGTGGALGLLPHNEIDLPMFMMNGDLLTSLNLHSFLEFHESQGSVATMCVREYEHQVPYGVITSEGSQVKSMVEKPTQRFFVNAGIYLLDPALVKCVEQDARIDMPTLLEQQIDSGKPVNMFPIHEYWLDIGRIDDFDKAQAEVKGRLNG</sequence>
<dbReference type="CDD" id="cd06426">
    <property type="entry name" value="NTP_transferase_like_2"/>
    <property type="match status" value="1"/>
</dbReference>
<name>A0A1Q8T878_9GAMM</name>
<feature type="domain" description="CBS" evidence="2">
    <location>
        <begin position="66"/>
        <end position="122"/>
    </location>
</feature>
<evidence type="ECO:0000313" key="3">
    <source>
        <dbReference type="EMBL" id="OLO09867.1"/>
    </source>
</evidence>
<dbReference type="CDD" id="cd04607">
    <property type="entry name" value="CBS_pair_NTP_transferase_assoc"/>
    <property type="match status" value="1"/>
</dbReference>
<dbReference type="InterPro" id="IPR050486">
    <property type="entry name" value="Mannose-1P_guanyltransferase"/>
</dbReference>
<dbReference type="Pfam" id="PF00483">
    <property type="entry name" value="NTP_transferase"/>
    <property type="match status" value="1"/>
</dbReference>
<dbReference type="Pfam" id="PF00571">
    <property type="entry name" value="CBS"/>
    <property type="match status" value="2"/>
</dbReference>
<keyword evidence="4" id="KW-1185">Reference proteome</keyword>
<dbReference type="InterPro" id="IPR000644">
    <property type="entry name" value="CBS_dom"/>
</dbReference>
<dbReference type="SUPFAM" id="SSF54631">
    <property type="entry name" value="CBS-domain pair"/>
    <property type="match status" value="1"/>
</dbReference>
<evidence type="ECO:0000256" key="1">
    <source>
        <dbReference type="PROSITE-ProRule" id="PRU00703"/>
    </source>
</evidence>
<dbReference type="InterPro" id="IPR029044">
    <property type="entry name" value="Nucleotide-diphossugar_trans"/>
</dbReference>
<dbReference type="PROSITE" id="PS51371">
    <property type="entry name" value="CBS"/>
    <property type="match status" value="2"/>
</dbReference>
<comment type="caution">
    <text evidence="3">The sequence shown here is derived from an EMBL/GenBank/DDBJ whole genome shotgun (WGS) entry which is preliminary data.</text>
</comment>